<keyword evidence="1" id="KW-1133">Transmembrane helix</keyword>
<reference evidence="2" key="1">
    <citation type="submission" date="2021-04" db="EMBL/GenBank/DDBJ databases">
        <title>Genomic insights into ecological role and evolution of a novel Thermoplasmata order Candidatus Sysuiplasmatales.</title>
        <authorList>
            <person name="Yuan Y."/>
        </authorList>
    </citation>
    <scope>NUCLEOTIDE SEQUENCE</scope>
    <source>
        <strain evidence="2">YP2-bin.285</strain>
    </source>
</reference>
<dbReference type="Proteomes" id="UP000716004">
    <property type="component" value="Unassembled WGS sequence"/>
</dbReference>
<evidence type="ECO:0000313" key="3">
    <source>
        <dbReference type="Proteomes" id="UP000716004"/>
    </source>
</evidence>
<keyword evidence="1" id="KW-0812">Transmembrane</keyword>
<dbReference type="AlphaFoldDB" id="A0A8J7YNM9"/>
<comment type="caution">
    <text evidence="2">The sequence shown here is derived from an EMBL/GenBank/DDBJ whole genome shotgun (WGS) entry which is preliminary data.</text>
</comment>
<dbReference type="EMBL" id="JAGVSJ010000013">
    <property type="protein sequence ID" value="MBX8632030.1"/>
    <property type="molecule type" value="Genomic_DNA"/>
</dbReference>
<sequence length="393" mass="41957">MASRKAVIAVAVVALLIIAVGVVYIYPKLNHKALPATVPGTSFVAPKVIADAIGGTWTESFYVAGGEHNIPGFVNTYAALAGVSSNSSQLLIPPNETYLLEGSVQLSLMGYSQNKTGAHLFSAIGFMPNSTMASEIYLNFSAKIEQNTSVSVSKGTINGYPYVLANATYNGNETEIMLTNYGRYVIFFVYYGKSGVNGSSMMTLTKDEMTVIGSSTTLSYPSQLVSMNQMNSTIASGFNSEIYAVANVTGLRSLFNTLENTSTTSNYTSNAIEREYIDNITALGLAVFGNPTAKEFALSSFVTFNSSVYPSSIYEALNANFMSNHNFTYHSGTIDGKQYFYISGSISSNSTVNISAIFCLDGNSLIVGAVLGPETMSLSQMTSLASIQISDIQ</sequence>
<evidence type="ECO:0000313" key="2">
    <source>
        <dbReference type="EMBL" id="MBX8632030.1"/>
    </source>
</evidence>
<keyword evidence="1" id="KW-0472">Membrane</keyword>
<proteinExistence type="predicted"/>
<feature type="transmembrane region" description="Helical" evidence="1">
    <location>
        <begin position="7"/>
        <end position="26"/>
    </location>
</feature>
<name>A0A8J7YNM9_9ARCH</name>
<organism evidence="2 3">
    <name type="scientific">Candidatus Sysuiplasma superficiale</name>
    <dbReference type="NCBI Taxonomy" id="2823368"/>
    <lineage>
        <taxon>Archaea</taxon>
        <taxon>Methanobacteriati</taxon>
        <taxon>Thermoplasmatota</taxon>
        <taxon>Thermoplasmata</taxon>
        <taxon>Candidatus Sysuiplasmatales</taxon>
        <taxon>Candidatus Sysuiplasmataceae</taxon>
        <taxon>Candidatus Sysuiplasma</taxon>
    </lineage>
</organism>
<evidence type="ECO:0000256" key="1">
    <source>
        <dbReference type="SAM" id="Phobius"/>
    </source>
</evidence>
<accession>A0A8J7YNM9</accession>
<gene>
    <name evidence="2" type="ORF">J9259_05885</name>
</gene>
<protein>
    <submittedName>
        <fullName evidence="2">Uncharacterized protein</fullName>
    </submittedName>
</protein>